<dbReference type="InterPro" id="IPR052906">
    <property type="entry name" value="Type_IV_Methyl-Rstrct_Enzyme"/>
</dbReference>
<dbReference type="Gene3D" id="3.40.1350.10">
    <property type="match status" value="1"/>
</dbReference>
<protein>
    <submittedName>
        <fullName evidence="3">Restriction endonuclease</fullName>
    </submittedName>
</protein>
<keyword evidence="4" id="KW-1185">Reference proteome</keyword>
<dbReference type="PANTHER" id="PTHR30015">
    <property type="entry name" value="MRR RESTRICTION SYSTEM PROTEIN"/>
    <property type="match status" value="1"/>
</dbReference>
<keyword evidence="2" id="KW-0472">Membrane</keyword>
<evidence type="ECO:0000256" key="2">
    <source>
        <dbReference type="SAM" id="Phobius"/>
    </source>
</evidence>
<dbReference type="InterPro" id="IPR013498">
    <property type="entry name" value="Topo_IA_Znf"/>
</dbReference>
<reference evidence="3 4" key="1">
    <citation type="submission" date="2016-12" db="EMBL/GenBank/DDBJ databases">
        <title>Complete genome sequence of Thauera chlorobenzoica, a Betaproteobacterium degrading haloaromatics anaerobically to CO2 and halides.</title>
        <authorList>
            <person name="Goris T."/>
            <person name="Mergelsberg M."/>
            <person name="Boll M."/>
        </authorList>
    </citation>
    <scope>NUCLEOTIDE SEQUENCE [LARGE SCALE GENOMIC DNA]</scope>
    <source>
        <strain evidence="3 4">3CB1</strain>
    </source>
</reference>
<dbReference type="Pfam" id="PF04471">
    <property type="entry name" value="Mrr_cat"/>
    <property type="match status" value="1"/>
</dbReference>
<dbReference type="RefSeq" id="WP_075146824.1">
    <property type="nucleotide sequence ID" value="NZ_CP018839.1"/>
</dbReference>
<dbReference type="InterPro" id="IPR007560">
    <property type="entry name" value="Restrct_endonuc_IV_Mrr"/>
</dbReference>
<accession>A0A1H5WG56</accession>
<keyword evidence="2" id="KW-1133">Transmembrane helix</keyword>
<dbReference type="GO" id="GO:0006265">
    <property type="term" value="P:DNA topological change"/>
    <property type="evidence" value="ECO:0007669"/>
    <property type="project" value="InterPro"/>
</dbReference>
<evidence type="ECO:0000313" key="4">
    <source>
        <dbReference type="Proteomes" id="UP000185739"/>
    </source>
</evidence>
<name>A0A1H5WG56_9RHOO</name>
<gene>
    <name evidence="3" type="ORF">Tchl_0300</name>
</gene>
<feature type="compositionally biased region" description="Low complexity" evidence="1">
    <location>
        <begin position="91"/>
        <end position="106"/>
    </location>
</feature>
<dbReference type="KEGG" id="tcl:Tchl_0300"/>
<dbReference type="Proteomes" id="UP000185739">
    <property type="component" value="Chromosome"/>
</dbReference>
<sequence>MTRRSRRSRRSPGLLEFALTSDWKLSAGMAGVCVLFASLIIPGFLGGKPVLVPLMTMFKSLAWLLAAVFGGISLLRYMKQRPDSSMVPDQPAAASRRAEPSARTSPPLSPLDKALLAVTLSPQCPSSSEVKPTVWSPKVIDMMEWKRFEDLCCKFYLVKGIRAETTRLGADGGVDIRLFQDESQPTRCTTVVQCKAWSQAVGVKPVRELRGVMAHEKVEKGFFMAPNGFTDDARTFAAENGITLLNGKLIFAMLERLPEAGRQALLAFATEGDWTTPTCPSCGVKMAARDSARGRFWGCIRYPKCRATIPMRAASAQSTA</sequence>
<dbReference type="EMBL" id="CP018839">
    <property type="protein sequence ID" value="APR03173.1"/>
    <property type="molecule type" value="Genomic_DNA"/>
</dbReference>
<dbReference type="PANTHER" id="PTHR30015:SF7">
    <property type="entry name" value="TYPE IV METHYL-DIRECTED RESTRICTION ENZYME ECOKMRR"/>
    <property type="match status" value="1"/>
</dbReference>
<evidence type="ECO:0000256" key="1">
    <source>
        <dbReference type="SAM" id="MobiDB-lite"/>
    </source>
</evidence>
<keyword evidence="2" id="KW-0812">Transmembrane</keyword>
<dbReference type="InterPro" id="IPR011856">
    <property type="entry name" value="tRNA_endonuc-like_dom_sf"/>
</dbReference>
<dbReference type="OrthoDB" id="5782056at2"/>
<dbReference type="AlphaFoldDB" id="A0A1H5WG56"/>
<dbReference type="REBASE" id="176140">
    <property type="entry name" value="Tch3CB1MrrP"/>
</dbReference>
<feature type="region of interest" description="Disordered" evidence="1">
    <location>
        <begin position="83"/>
        <end position="108"/>
    </location>
</feature>
<dbReference type="GO" id="GO:0005694">
    <property type="term" value="C:chromosome"/>
    <property type="evidence" value="ECO:0007669"/>
    <property type="project" value="InterPro"/>
</dbReference>
<evidence type="ECO:0000313" key="3">
    <source>
        <dbReference type="EMBL" id="APR03173.1"/>
    </source>
</evidence>
<organism evidence="3 4">
    <name type="scientific">Thauera chlorobenzoica</name>
    <dbReference type="NCBI Taxonomy" id="96773"/>
    <lineage>
        <taxon>Bacteria</taxon>
        <taxon>Pseudomonadati</taxon>
        <taxon>Pseudomonadota</taxon>
        <taxon>Betaproteobacteria</taxon>
        <taxon>Rhodocyclales</taxon>
        <taxon>Zoogloeaceae</taxon>
        <taxon>Thauera</taxon>
    </lineage>
</organism>
<dbReference type="Pfam" id="PF01396">
    <property type="entry name" value="Zn_ribbon_Top1"/>
    <property type="match status" value="1"/>
</dbReference>
<dbReference type="SUPFAM" id="SSF57783">
    <property type="entry name" value="Zinc beta-ribbon"/>
    <property type="match status" value="1"/>
</dbReference>
<dbReference type="STRING" id="96773.Tchl_0300"/>
<proteinExistence type="predicted"/>
<dbReference type="InterPro" id="IPR011335">
    <property type="entry name" value="Restrct_endonuc-II-like"/>
</dbReference>
<dbReference type="GO" id="GO:0003916">
    <property type="term" value="F:DNA topoisomerase activity"/>
    <property type="evidence" value="ECO:0007669"/>
    <property type="project" value="InterPro"/>
</dbReference>
<keyword evidence="3" id="KW-0378">Hydrolase</keyword>
<dbReference type="GO" id="GO:0003677">
    <property type="term" value="F:DNA binding"/>
    <property type="evidence" value="ECO:0007669"/>
    <property type="project" value="InterPro"/>
</dbReference>
<dbReference type="GO" id="GO:0015666">
    <property type="term" value="F:restriction endodeoxyribonuclease activity"/>
    <property type="evidence" value="ECO:0007669"/>
    <property type="project" value="TreeGrafter"/>
</dbReference>
<dbReference type="GO" id="GO:0009307">
    <property type="term" value="P:DNA restriction-modification system"/>
    <property type="evidence" value="ECO:0007669"/>
    <property type="project" value="InterPro"/>
</dbReference>
<dbReference type="Gene3D" id="3.30.65.10">
    <property type="entry name" value="Bacterial Topoisomerase I, domain 1"/>
    <property type="match status" value="1"/>
</dbReference>
<keyword evidence="3" id="KW-0255">Endonuclease</keyword>
<dbReference type="SUPFAM" id="SSF52980">
    <property type="entry name" value="Restriction endonuclease-like"/>
    <property type="match status" value="1"/>
</dbReference>
<feature type="transmembrane region" description="Helical" evidence="2">
    <location>
        <begin position="25"/>
        <end position="45"/>
    </location>
</feature>
<feature type="transmembrane region" description="Helical" evidence="2">
    <location>
        <begin position="57"/>
        <end position="77"/>
    </location>
</feature>
<keyword evidence="3" id="KW-0540">Nuclease</keyword>